<evidence type="ECO:0000256" key="1">
    <source>
        <dbReference type="ARBA" id="ARBA00010759"/>
    </source>
</evidence>
<sequence length="175" mass="20218">MIRKILRSGDPKLREISKPVTKIDSKILKLVQDLKETLEVQKDPEGVGLAAPQIGKNLRVFVANYKELNKVFINPVILETHQSPKSRHEILEGCLSLPNYYGPLKRNQKLKIKYQTLSTDHRSLITKVENFAGFNAQIILHEIDHLNGVLFLDRLLEQKKPLYKLERDAWEEVDI</sequence>
<feature type="binding site" evidence="2">
    <location>
        <position position="141"/>
    </location>
    <ligand>
        <name>Fe cation</name>
        <dbReference type="ChEBI" id="CHEBI:24875"/>
    </ligand>
</feature>
<comment type="catalytic activity">
    <reaction evidence="2">
        <text>N-terminal N-formyl-L-methionyl-[peptide] + H2O = N-terminal L-methionyl-[peptide] + formate</text>
        <dbReference type="Rhea" id="RHEA:24420"/>
        <dbReference type="Rhea" id="RHEA-COMP:10639"/>
        <dbReference type="Rhea" id="RHEA-COMP:10640"/>
        <dbReference type="ChEBI" id="CHEBI:15377"/>
        <dbReference type="ChEBI" id="CHEBI:15740"/>
        <dbReference type="ChEBI" id="CHEBI:49298"/>
        <dbReference type="ChEBI" id="CHEBI:64731"/>
        <dbReference type="EC" id="3.5.1.88"/>
    </reaction>
</comment>
<dbReference type="GO" id="GO:0042586">
    <property type="term" value="F:peptide deformylase activity"/>
    <property type="evidence" value="ECO:0007669"/>
    <property type="project" value="UniProtKB-UniRule"/>
</dbReference>
<dbReference type="PIRSF" id="PIRSF004749">
    <property type="entry name" value="Pep_def"/>
    <property type="match status" value="1"/>
</dbReference>
<comment type="cofactor">
    <cofactor evidence="2">
        <name>Fe(2+)</name>
        <dbReference type="ChEBI" id="CHEBI:29033"/>
    </cofactor>
    <text evidence="2">Binds 1 Fe(2+) ion.</text>
</comment>
<protein>
    <recommendedName>
        <fullName evidence="2">Peptide deformylase</fullName>
        <shortName evidence="2">PDF</shortName>
        <ecNumber evidence="2">3.5.1.88</ecNumber>
    </recommendedName>
    <alternativeName>
        <fullName evidence="2">Polypeptide deformylase</fullName>
    </alternativeName>
</protein>
<accession>A0A2H0BJ27</accession>
<dbReference type="PANTHER" id="PTHR10458">
    <property type="entry name" value="PEPTIDE DEFORMYLASE"/>
    <property type="match status" value="1"/>
</dbReference>
<evidence type="ECO:0000256" key="2">
    <source>
        <dbReference type="HAMAP-Rule" id="MF_00163"/>
    </source>
</evidence>
<keyword evidence="2" id="KW-0378">Hydrolase</keyword>
<feature type="active site" evidence="2">
    <location>
        <position position="142"/>
    </location>
</feature>
<dbReference type="AlphaFoldDB" id="A0A2H0BJ27"/>
<gene>
    <name evidence="2 3" type="primary">def</name>
    <name evidence="3" type="ORF">COX03_01850</name>
</gene>
<feature type="binding site" evidence="2">
    <location>
        <position position="145"/>
    </location>
    <ligand>
        <name>Fe cation</name>
        <dbReference type="ChEBI" id="CHEBI:24875"/>
    </ligand>
</feature>
<dbReference type="Gene3D" id="3.90.45.10">
    <property type="entry name" value="Peptide deformylase"/>
    <property type="match status" value="1"/>
</dbReference>
<evidence type="ECO:0000313" key="4">
    <source>
        <dbReference type="Proteomes" id="UP000229847"/>
    </source>
</evidence>
<dbReference type="Pfam" id="PF01327">
    <property type="entry name" value="Pep_deformylase"/>
    <property type="match status" value="1"/>
</dbReference>
<dbReference type="InterPro" id="IPR023635">
    <property type="entry name" value="Peptide_deformylase"/>
</dbReference>
<comment type="similarity">
    <text evidence="1 2">Belongs to the polypeptide deformylase family.</text>
</comment>
<dbReference type="GO" id="GO:0046872">
    <property type="term" value="F:metal ion binding"/>
    <property type="evidence" value="ECO:0007669"/>
    <property type="project" value="UniProtKB-KW"/>
</dbReference>
<dbReference type="PRINTS" id="PR01576">
    <property type="entry name" value="PDEFORMYLASE"/>
</dbReference>
<comment type="function">
    <text evidence="2">Removes the formyl group from the N-terminal Met of newly synthesized proteins. Requires at least a dipeptide for an efficient rate of reaction. N-terminal L-methionine is a prerequisite for activity but the enzyme has broad specificity at other positions.</text>
</comment>
<dbReference type="GO" id="GO:0006412">
    <property type="term" value="P:translation"/>
    <property type="evidence" value="ECO:0007669"/>
    <property type="project" value="UniProtKB-UniRule"/>
</dbReference>
<dbReference type="CDD" id="cd00487">
    <property type="entry name" value="Pep_deformylase"/>
    <property type="match status" value="1"/>
</dbReference>
<dbReference type="HAMAP" id="MF_00163">
    <property type="entry name" value="Pep_deformylase"/>
    <property type="match status" value="1"/>
</dbReference>
<dbReference type="NCBIfam" id="NF001159">
    <property type="entry name" value="PRK00150.1-3"/>
    <property type="match status" value="1"/>
</dbReference>
<organism evidence="3 4">
    <name type="scientific">Candidatus Woesebacteria bacterium CG22_combo_CG10-13_8_21_14_all_39_10</name>
    <dbReference type="NCBI Taxonomy" id="1975059"/>
    <lineage>
        <taxon>Bacteria</taxon>
        <taxon>Candidatus Woeseibacteriota</taxon>
    </lineage>
</organism>
<dbReference type="Proteomes" id="UP000229847">
    <property type="component" value="Unassembled WGS sequence"/>
</dbReference>
<keyword evidence="2" id="KW-0479">Metal-binding</keyword>
<comment type="caution">
    <text evidence="3">The sequence shown here is derived from an EMBL/GenBank/DDBJ whole genome shotgun (WGS) entry which is preliminary data.</text>
</comment>
<dbReference type="PANTHER" id="PTHR10458:SF22">
    <property type="entry name" value="PEPTIDE DEFORMYLASE"/>
    <property type="match status" value="1"/>
</dbReference>
<proteinExistence type="inferred from homology"/>
<reference evidence="3 4" key="1">
    <citation type="submission" date="2017-09" db="EMBL/GenBank/DDBJ databases">
        <title>Depth-based differentiation of microbial function through sediment-hosted aquifers and enrichment of novel symbionts in the deep terrestrial subsurface.</title>
        <authorList>
            <person name="Probst A.J."/>
            <person name="Ladd B."/>
            <person name="Jarett J.K."/>
            <person name="Geller-Mcgrath D.E."/>
            <person name="Sieber C.M."/>
            <person name="Emerson J.B."/>
            <person name="Anantharaman K."/>
            <person name="Thomas B.C."/>
            <person name="Malmstrom R."/>
            <person name="Stieglmeier M."/>
            <person name="Klingl A."/>
            <person name="Woyke T."/>
            <person name="Ryan C.M."/>
            <person name="Banfield J.F."/>
        </authorList>
    </citation>
    <scope>NUCLEOTIDE SEQUENCE [LARGE SCALE GENOMIC DNA]</scope>
    <source>
        <strain evidence="3">CG22_combo_CG10-13_8_21_14_all_39_10</strain>
    </source>
</reference>
<dbReference type="EC" id="3.5.1.88" evidence="2"/>
<dbReference type="SUPFAM" id="SSF56420">
    <property type="entry name" value="Peptide deformylase"/>
    <property type="match status" value="1"/>
</dbReference>
<dbReference type="EMBL" id="PCSW01000056">
    <property type="protein sequence ID" value="PIP57672.1"/>
    <property type="molecule type" value="Genomic_DNA"/>
</dbReference>
<evidence type="ECO:0000313" key="3">
    <source>
        <dbReference type="EMBL" id="PIP57672.1"/>
    </source>
</evidence>
<dbReference type="NCBIfam" id="TIGR00079">
    <property type="entry name" value="pept_deformyl"/>
    <property type="match status" value="1"/>
</dbReference>
<feature type="binding site" evidence="2">
    <location>
        <position position="94"/>
    </location>
    <ligand>
        <name>Fe cation</name>
        <dbReference type="ChEBI" id="CHEBI:24875"/>
    </ligand>
</feature>
<keyword evidence="2" id="KW-0408">Iron</keyword>
<dbReference type="InterPro" id="IPR036821">
    <property type="entry name" value="Peptide_deformylase_sf"/>
</dbReference>
<keyword evidence="2" id="KW-0648">Protein biosynthesis</keyword>
<name>A0A2H0BJ27_9BACT</name>